<reference evidence="1 2" key="1">
    <citation type="submission" date="2018-10" db="EMBL/GenBank/DDBJ databases">
        <title>Genomic Encyclopedia of Type Strains, Phase IV (KMG-IV): sequencing the most valuable type-strain genomes for metagenomic binning, comparative biology and taxonomic classification.</title>
        <authorList>
            <person name="Goeker M."/>
        </authorList>
    </citation>
    <scope>NUCLEOTIDE SEQUENCE [LARGE SCALE GENOMIC DNA]</scope>
    <source>
        <strain evidence="1 2">DSM 20549</strain>
    </source>
</reference>
<gene>
    <name evidence="1" type="ORF">DFR62_0474</name>
</gene>
<dbReference type="Proteomes" id="UP000280791">
    <property type="component" value="Unassembled WGS sequence"/>
</dbReference>
<proteinExistence type="predicted"/>
<dbReference type="RefSeq" id="WP_167456511.1">
    <property type="nucleotide sequence ID" value="NZ_QBEW01000082.1"/>
</dbReference>
<evidence type="ECO:0000313" key="1">
    <source>
        <dbReference type="EMBL" id="RLJ90332.1"/>
    </source>
</evidence>
<organism evidence="1 2">
    <name type="scientific">Planococcus citreus</name>
    <dbReference type="NCBI Taxonomy" id="1373"/>
    <lineage>
        <taxon>Bacteria</taxon>
        <taxon>Bacillati</taxon>
        <taxon>Bacillota</taxon>
        <taxon>Bacilli</taxon>
        <taxon>Bacillales</taxon>
        <taxon>Caryophanaceae</taxon>
        <taxon>Planococcus</taxon>
    </lineage>
</organism>
<keyword evidence="2" id="KW-1185">Reference proteome</keyword>
<protein>
    <submittedName>
        <fullName evidence="1">Uncharacterized protein</fullName>
    </submittedName>
</protein>
<name>A0A497YKR4_9BACL</name>
<evidence type="ECO:0000313" key="2">
    <source>
        <dbReference type="Proteomes" id="UP000280791"/>
    </source>
</evidence>
<comment type="caution">
    <text evidence="1">The sequence shown here is derived from an EMBL/GenBank/DDBJ whole genome shotgun (WGS) entry which is preliminary data.</text>
</comment>
<accession>A0A497YKR4</accession>
<sequence>MNEQKNWWEPIFTGTLEMGVDKERLETINEDSLLYFEDAANTLEQ</sequence>
<dbReference type="EMBL" id="RCCP01000001">
    <property type="protein sequence ID" value="RLJ90332.1"/>
    <property type="molecule type" value="Genomic_DNA"/>
</dbReference>
<dbReference type="AlphaFoldDB" id="A0A497YKR4"/>